<dbReference type="InterPro" id="IPR021860">
    <property type="entry name" value="Peptidase_S12_Pab87-rel_C"/>
</dbReference>
<dbReference type="PANTHER" id="PTHR46825:SF15">
    <property type="entry name" value="BETA-LACTAMASE-RELATED DOMAIN-CONTAINING PROTEIN"/>
    <property type="match status" value="1"/>
</dbReference>
<evidence type="ECO:0000313" key="5">
    <source>
        <dbReference type="Proteomes" id="UP000001225"/>
    </source>
</evidence>
<dbReference type="PANTHER" id="PTHR46825">
    <property type="entry name" value="D-ALANYL-D-ALANINE-CARBOXYPEPTIDASE/ENDOPEPTIDASE AMPH"/>
    <property type="match status" value="1"/>
</dbReference>
<organism evidence="4 5">
    <name type="scientific">Bordetella petrii (strain ATCC BAA-461 / DSM 12804 / CCUG 43448 / CIP 107267 / Se-1111R)</name>
    <dbReference type="NCBI Taxonomy" id="340100"/>
    <lineage>
        <taxon>Bacteria</taxon>
        <taxon>Pseudomonadati</taxon>
        <taxon>Pseudomonadota</taxon>
        <taxon>Betaproteobacteria</taxon>
        <taxon>Burkholderiales</taxon>
        <taxon>Alcaligenaceae</taxon>
        <taxon>Bordetella</taxon>
    </lineage>
</organism>
<feature type="domain" description="Peptidase S12 Pab87-related C-terminal" evidence="3">
    <location>
        <begin position="429"/>
        <end position="516"/>
    </location>
</feature>
<name>A9HVH9_BORPD</name>
<evidence type="ECO:0000259" key="3">
    <source>
        <dbReference type="Pfam" id="PF11954"/>
    </source>
</evidence>
<dbReference type="SUPFAM" id="SSF56601">
    <property type="entry name" value="beta-lactamase/transpeptidase-like"/>
    <property type="match status" value="1"/>
</dbReference>
<keyword evidence="1" id="KW-0732">Signal</keyword>
<dbReference type="InterPro" id="IPR001466">
    <property type="entry name" value="Beta-lactam-related"/>
</dbReference>
<feature type="chain" id="PRO_5002738537" evidence="1">
    <location>
        <begin position="26"/>
        <end position="529"/>
    </location>
</feature>
<dbReference type="eggNOG" id="COG1680">
    <property type="taxonomic scope" value="Bacteria"/>
</dbReference>
<gene>
    <name evidence="4" type="ordered locus">Bpet0018</name>
</gene>
<evidence type="ECO:0000256" key="1">
    <source>
        <dbReference type="SAM" id="SignalP"/>
    </source>
</evidence>
<accession>A9HVH9</accession>
<dbReference type="InterPro" id="IPR050491">
    <property type="entry name" value="AmpC-like"/>
</dbReference>
<dbReference type="AlphaFoldDB" id="A9HVH9"/>
<protein>
    <submittedName>
        <fullName evidence="4">Secreted protein</fullName>
    </submittedName>
</protein>
<dbReference type="STRING" id="94624.Bpet0018"/>
<dbReference type="EMBL" id="AM902716">
    <property type="protein sequence ID" value="CAP40349.1"/>
    <property type="molecule type" value="Genomic_DNA"/>
</dbReference>
<dbReference type="Proteomes" id="UP000001225">
    <property type="component" value="Chromosome"/>
</dbReference>
<sequence>MNSKPIRIAAAAVLGAGLAMGGAMPAASQALTIERGASPPADAVAIPNGSRERAVQELPHIIERIMRRSHVPGMAAAVVIDGKTVFAQGYGKREAGKPGAVDAQTVFQIASISKSISATVTAIQVTRGTVAWTDPVSRYLPGFKLSDAYVASHGTIGDFFAHRTGLPGTAGDDLEDLGFTRDEIIARLRLLPLDPFRISYHYANFSTTIAAEAVAAAAQARWEDLADASLFKPLGMASTSYRYRDYEARGNRAALHAYRNGSFQALGQRNADEQAPAGGVSSNVVDLAEWLKLLLANGQRQGKPLIAPQALLPALSPQSFSAPPHAVDARPGFYGYGFNVNTEVGGRPAMGHSGAFLLGAGTAFKIVPSAGIGIVVLTNGAPIGAAESVVAEFTDVALYGKPSRDWFAAYNGVMRGYFVPQADLSSQSRPARPRASQPLDSYVGRYENAYFGMADIQEANGAMTLTLGPKAMAFQLRHWDGDTFAFSPAGEAELVDSLASLRFKMENGRASGFAIDFYDENGLGTWVRK</sequence>
<feature type="signal peptide" evidence="1">
    <location>
        <begin position="1"/>
        <end position="25"/>
    </location>
</feature>
<dbReference type="Pfam" id="PF00144">
    <property type="entry name" value="Beta-lactamase"/>
    <property type="match status" value="1"/>
</dbReference>
<dbReference type="Pfam" id="PF11954">
    <property type="entry name" value="DUF3471"/>
    <property type="match status" value="1"/>
</dbReference>
<feature type="domain" description="Beta-lactamase-related" evidence="2">
    <location>
        <begin position="61"/>
        <end position="383"/>
    </location>
</feature>
<keyword evidence="5" id="KW-1185">Reference proteome</keyword>
<dbReference type="InterPro" id="IPR012338">
    <property type="entry name" value="Beta-lactam/transpept-like"/>
</dbReference>
<proteinExistence type="predicted"/>
<dbReference type="KEGG" id="bpt:Bpet0018"/>
<evidence type="ECO:0000313" key="4">
    <source>
        <dbReference type="EMBL" id="CAP40349.1"/>
    </source>
</evidence>
<dbReference type="Gene3D" id="3.40.710.10">
    <property type="entry name" value="DD-peptidase/beta-lactamase superfamily"/>
    <property type="match status" value="1"/>
</dbReference>
<evidence type="ECO:0000259" key="2">
    <source>
        <dbReference type="Pfam" id="PF00144"/>
    </source>
</evidence>
<reference evidence="4 5" key="1">
    <citation type="journal article" date="2008" name="BMC Genomics">
        <title>The missing link: Bordetella petrii is endowed with both the metabolic versatility of environmental bacteria and virulence traits of pathogenic Bordetellae.</title>
        <authorList>
            <person name="Gross R."/>
            <person name="Guzman C.A."/>
            <person name="Sebaihia M."/>
            <person name="Martins Dos Santos V.A."/>
            <person name="Pieper D.H."/>
            <person name="Koebnik R."/>
            <person name="Lechner M."/>
            <person name="Bartels D."/>
            <person name="Buhrmester J."/>
            <person name="Choudhuri J.V."/>
            <person name="Ebensen T."/>
            <person name="Gaigalat L."/>
            <person name="Herrmann S."/>
            <person name="Khachane A.N."/>
            <person name="Larisch C."/>
            <person name="Link S."/>
            <person name="Linke B."/>
            <person name="Meyer F."/>
            <person name="Mormann S."/>
            <person name="Nakunst D."/>
            <person name="Rueckert C."/>
            <person name="Schneiker-Bekel S."/>
            <person name="Schulze K."/>
            <person name="Vorhoelter F.J."/>
            <person name="Yevsa T."/>
            <person name="Engle J.T."/>
            <person name="Goldman W.E."/>
            <person name="Puehler A."/>
            <person name="Goebel U.B."/>
            <person name="Goesmann A."/>
            <person name="Bloecker H."/>
            <person name="Kaiser O."/>
            <person name="Martinez-Arias R."/>
        </authorList>
    </citation>
    <scope>NUCLEOTIDE SEQUENCE [LARGE SCALE GENOMIC DNA]</scope>
    <source>
        <strain evidence="5">ATCC BAA-461 / DSM 12804 / CCUG 43448 / CIP 107267 / Se-1111R</strain>
    </source>
</reference>
<dbReference type="Gene3D" id="2.40.128.600">
    <property type="match status" value="1"/>
</dbReference>